<dbReference type="Pfam" id="PF17405">
    <property type="entry name" value="Nrap_D4"/>
    <property type="match status" value="1"/>
</dbReference>
<feature type="compositionally biased region" description="Low complexity" evidence="2">
    <location>
        <begin position="980"/>
        <end position="991"/>
    </location>
</feature>
<evidence type="ECO:0000256" key="1">
    <source>
        <dbReference type="RuleBase" id="RU364032"/>
    </source>
</evidence>
<organism evidence="6 7">
    <name type="scientific">Porcisia hertigi</name>
    <dbReference type="NCBI Taxonomy" id="2761500"/>
    <lineage>
        <taxon>Eukaryota</taxon>
        <taxon>Discoba</taxon>
        <taxon>Euglenozoa</taxon>
        <taxon>Kinetoplastea</taxon>
        <taxon>Metakinetoplastina</taxon>
        <taxon>Trypanosomatida</taxon>
        <taxon>Trypanosomatidae</taxon>
        <taxon>Leishmaniinae</taxon>
        <taxon>Porcisia</taxon>
    </lineage>
</organism>
<keyword evidence="1" id="KW-0539">Nucleus</keyword>
<dbReference type="GO" id="GO:0006409">
    <property type="term" value="P:tRNA export from nucleus"/>
    <property type="evidence" value="ECO:0007669"/>
    <property type="project" value="TreeGrafter"/>
</dbReference>
<dbReference type="InterPro" id="IPR035370">
    <property type="entry name" value="Nrap_D5"/>
</dbReference>
<feature type="region of interest" description="Disordered" evidence="2">
    <location>
        <begin position="980"/>
        <end position="1008"/>
    </location>
</feature>
<keyword evidence="7" id="KW-1185">Reference proteome</keyword>
<feature type="domain" description="Nrap protein" evidence="5">
    <location>
        <begin position="562"/>
        <end position="700"/>
    </location>
</feature>
<dbReference type="GO" id="GO:0034456">
    <property type="term" value="C:UTP-C complex"/>
    <property type="evidence" value="ECO:0007669"/>
    <property type="project" value="TreeGrafter"/>
</dbReference>
<dbReference type="Pfam" id="PF17406">
    <property type="entry name" value="Nrap_D5"/>
    <property type="match status" value="1"/>
</dbReference>
<dbReference type="KEGG" id="phet:94292605"/>
<feature type="compositionally biased region" description="Basic residues" evidence="2">
    <location>
        <begin position="904"/>
        <end position="917"/>
    </location>
</feature>
<dbReference type="RefSeq" id="XP_067757945.1">
    <property type="nucleotide sequence ID" value="XM_067902528.1"/>
</dbReference>
<feature type="region of interest" description="Disordered" evidence="2">
    <location>
        <begin position="895"/>
        <end position="966"/>
    </location>
</feature>
<comment type="subcellular location">
    <subcellularLocation>
        <location evidence="1">Nucleus</location>
        <location evidence="1">Nucleolus</location>
    </subcellularLocation>
</comment>
<dbReference type="EMBL" id="JAFJZO010000018">
    <property type="protein sequence ID" value="KAG5507630.1"/>
    <property type="molecule type" value="Genomic_DNA"/>
</dbReference>
<gene>
    <name evidence="6" type="ORF">JKF63_06579</name>
</gene>
<proteinExistence type="inferred from homology"/>
<dbReference type="PANTHER" id="PTHR17972">
    <property type="entry name" value="NUCLEOLAR RNA-ASSOCIATED PROTEIN"/>
    <property type="match status" value="1"/>
</dbReference>
<dbReference type="GO" id="GO:0003723">
    <property type="term" value="F:RNA binding"/>
    <property type="evidence" value="ECO:0007669"/>
    <property type="project" value="UniProtKB-KW"/>
</dbReference>
<evidence type="ECO:0000259" key="3">
    <source>
        <dbReference type="Pfam" id="PF17404"/>
    </source>
</evidence>
<comment type="similarity">
    <text evidence="1">Belongs to the NRAP family.</text>
</comment>
<dbReference type="PANTHER" id="PTHR17972:SF0">
    <property type="entry name" value="NUCLEOLAR PROTEIN 6"/>
    <property type="match status" value="1"/>
</dbReference>
<feature type="region of interest" description="Disordered" evidence="2">
    <location>
        <begin position="467"/>
        <end position="495"/>
    </location>
</feature>
<dbReference type="GeneID" id="94292605"/>
<reference evidence="6 7" key="1">
    <citation type="submission" date="2021-02" db="EMBL/GenBank/DDBJ databases">
        <title>Porcisia hertigi Genome sequencing and assembly.</title>
        <authorList>
            <person name="Almutairi H."/>
            <person name="Gatherer D."/>
        </authorList>
    </citation>
    <scope>NUCLEOTIDE SEQUENCE [LARGE SCALE GENOMIC DNA]</scope>
    <source>
        <strain evidence="6 7">C119</strain>
    </source>
</reference>
<dbReference type="InterPro" id="IPR035368">
    <property type="entry name" value="Nrap_D3"/>
</dbReference>
<evidence type="ECO:0000259" key="4">
    <source>
        <dbReference type="Pfam" id="PF17405"/>
    </source>
</evidence>
<dbReference type="Pfam" id="PF17404">
    <property type="entry name" value="Nrap_D3"/>
    <property type="match status" value="1"/>
</dbReference>
<dbReference type="GO" id="GO:0032545">
    <property type="term" value="C:CURI complex"/>
    <property type="evidence" value="ECO:0007669"/>
    <property type="project" value="TreeGrafter"/>
</dbReference>
<feature type="domain" description="Nrap protein" evidence="4">
    <location>
        <begin position="356"/>
        <end position="539"/>
    </location>
</feature>
<evidence type="ECO:0000313" key="6">
    <source>
        <dbReference type="EMBL" id="KAG5507630.1"/>
    </source>
</evidence>
<name>A0A836IM03_9TRYP</name>
<dbReference type="GO" id="GO:0006364">
    <property type="term" value="P:rRNA processing"/>
    <property type="evidence" value="ECO:0007669"/>
    <property type="project" value="TreeGrafter"/>
</dbReference>
<protein>
    <submittedName>
        <fullName evidence="6">Uncharacterized protein</fullName>
    </submittedName>
</protein>
<dbReference type="OrthoDB" id="10251401at2759"/>
<feature type="compositionally biased region" description="Basic residues" evidence="2">
    <location>
        <begin position="997"/>
        <end position="1008"/>
    </location>
</feature>
<dbReference type="GO" id="GO:0032040">
    <property type="term" value="C:small-subunit processome"/>
    <property type="evidence" value="ECO:0007669"/>
    <property type="project" value="TreeGrafter"/>
</dbReference>
<comment type="caution">
    <text evidence="6">The sequence shown here is derived from an EMBL/GenBank/DDBJ whole genome shotgun (WGS) entry which is preliminary data.</text>
</comment>
<dbReference type="InterPro" id="IPR035369">
    <property type="entry name" value="Nrap_D4"/>
</dbReference>
<evidence type="ECO:0000256" key="2">
    <source>
        <dbReference type="SAM" id="MobiDB-lite"/>
    </source>
</evidence>
<feature type="domain" description="Nrap protein" evidence="3">
    <location>
        <begin position="163"/>
        <end position="321"/>
    </location>
</feature>
<evidence type="ECO:0000313" key="7">
    <source>
        <dbReference type="Proteomes" id="UP000674318"/>
    </source>
</evidence>
<dbReference type="Proteomes" id="UP000674318">
    <property type="component" value="Unassembled WGS sequence"/>
</dbReference>
<dbReference type="AlphaFoldDB" id="A0A836IM03"/>
<dbReference type="InterPro" id="IPR005554">
    <property type="entry name" value="NOL6/Upt22"/>
</dbReference>
<sequence length="1008" mass="110159">MPHYLKKLHAVCVASATVRRAIVVLKCWAHHTGLMSAASGHPEALNGFVIACMVLRLLEEGIVTAGMSLDNTVRAVWVQLSRGFFLGTPETAGSSVFRLSKVPVAEEQGEVSVLRFAGELHNILFRTSTAFFKHVVCPAAEEALQHPFAVEVVDRVAFQPLPLRYDVALSVQLNSTTASAMATMDRSPTAVKKNTVWRAPRVEAIQETLRVLREALGVRCTYATAWQTDADRLQVVAQLTSEAEGRNRLTRGPPIEDATAVDRFNAFWGAGLTSTRQFSDGAIYRCVLWTFPEDQGTHTTLSLSASTVLRRVVEFALRAHVAPEATVTVLLGGLEGYLAERIGGEWRDAAPLMQRSLLEATTAVQHMLQNLPRGSVPCQIISFDVIAPSERLTEVFPVRPHLALTCTKDDLGDASYVGLSTAPTIEPIHCVLNIDDHHKIPDTMEAIAMMKGAIAAQLAKTLQTQYGDKNNASTKSKKNRMKAADGAGSGSDVVRSPIRTQCTSQSVDIIYRGYLFRVYVAHYREVSLLRALKRDTEANILEMKLYWTAQHAKFLRTISFGHHSYSHAVRLAKRWMSAMYLYEFVQAEAVELLVAHAYLQPAPHTPKTPAGGFLRFVQLLATHDWSTPLVLPFTDDDSDKTAVAAAKLMRTLGEQQGMFIATPYAPAASPFTVLTPRVMIMGRLVQLAQSVVAVLLRHLEGHNATAGEVEAFTASPQAFDFSMKFHPRLVLQPDRALGIGNAARPMTTLQPEVVHSNGVLDASSEASALAAEEAAAVANAVIRIWQLDELDAETNGREYINQLVEREPAAHAVRVIRAALRERGMMFYDTLAPSSLYVVGITAERQAAKIQQLHNAILQVGRGALLPAPPNAFIHEVEAAHASSTAAQTELEYDGNDENVGDRNHHHRRAPARRHGKVTPQICEATSDKKSKGSTRQHPQQDRKRSRSNNDHCSASAPVATEVTQAKKAKKAKEAALAKSTAIVSSSATAVAEKRSQKTLKAKKVSAK</sequence>
<evidence type="ECO:0000259" key="5">
    <source>
        <dbReference type="Pfam" id="PF17406"/>
    </source>
</evidence>
<accession>A0A836IM03</accession>
<dbReference type="Gene3D" id="1.10.1410.10">
    <property type="match status" value="1"/>
</dbReference>
<keyword evidence="1" id="KW-0694">RNA-binding</keyword>